<comment type="caution">
    <text evidence="13">The sequence shown here is derived from an EMBL/GenBank/DDBJ whole genome shotgun (WGS) entry which is preliminary data.</text>
</comment>
<dbReference type="AlphaFoldDB" id="A0A0A2E9A9"/>
<dbReference type="GO" id="GO:0005737">
    <property type="term" value="C:cytoplasm"/>
    <property type="evidence" value="ECO:0007669"/>
    <property type="project" value="UniProtKB-SubCell"/>
</dbReference>
<dbReference type="SUPFAM" id="SSF53901">
    <property type="entry name" value="Thiolase-like"/>
    <property type="match status" value="1"/>
</dbReference>
<dbReference type="NCBIfam" id="NF006829">
    <property type="entry name" value="PRK09352.1"/>
    <property type="match status" value="1"/>
</dbReference>
<comment type="catalytic activity">
    <reaction evidence="10">
        <text>malonyl-[ACP] + acetyl-CoA + H(+) = 3-oxobutanoyl-[ACP] + CO2 + CoA</text>
        <dbReference type="Rhea" id="RHEA:12080"/>
        <dbReference type="Rhea" id="RHEA-COMP:9623"/>
        <dbReference type="Rhea" id="RHEA-COMP:9625"/>
        <dbReference type="ChEBI" id="CHEBI:15378"/>
        <dbReference type="ChEBI" id="CHEBI:16526"/>
        <dbReference type="ChEBI" id="CHEBI:57287"/>
        <dbReference type="ChEBI" id="CHEBI:57288"/>
        <dbReference type="ChEBI" id="CHEBI:78449"/>
        <dbReference type="ChEBI" id="CHEBI:78450"/>
        <dbReference type="EC" id="2.3.1.180"/>
    </reaction>
</comment>
<evidence type="ECO:0000256" key="7">
    <source>
        <dbReference type="ARBA" id="ARBA00023160"/>
    </source>
</evidence>
<dbReference type="GO" id="GO:0044550">
    <property type="term" value="P:secondary metabolite biosynthetic process"/>
    <property type="evidence" value="ECO:0007669"/>
    <property type="project" value="TreeGrafter"/>
</dbReference>
<dbReference type="Pfam" id="PF08541">
    <property type="entry name" value="ACP_syn_III_C"/>
    <property type="match status" value="1"/>
</dbReference>
<keyword evidence="14" id="KW-1185">Reference proteome</keyword>
<feature type="domain" description="Beta-ketoacyl-[acyl-carrier-protein] synthase III C-terminal" evidence="11">
    <location>
        <begin position="241"/>
        <end position="327"/>
    </location>
</feature>
<keyword evidence="6 10" id="KW-0443">Lipid metabolism</keyword>
<dbReference type="OrthoDB" id="9815506at2"/>
<sequence length="358" mass="39504">MNKINAAITAVGGYLPPHLLTNADLEKMVDTTNEWIKTRVGIDRRHILKEKGKGAAYMATQAVLDMFERNHIDPLSIEGIIMATVTPDYHFPSSSSIVAHETGCLNAFTFDLQSACPSFMYALETGANYIRSGRYKRLVVVASEKMSAVVDYTDRATAPLFGDGSGCVLLEATEQENGVMDAYFRTNGDFKEQLIMKSGGSVSPATTETVEKREHFVYQEGQAVFKNAVLGMSSSCSEVMRRNALSKDDVTWFIPHQANLRIIDAVARHLEVPKDHVMINIQETGNTSSATIPICLWQWEKQLNRGDVLILTSFGSGFTWGAMYVKWAYDGAKRINAQIDPAETEAEASAEESSNPPL</sequence>
<dbReference type="EMBL" id="JRFA01000006">
    <property type="protein sequence ID" value="KGN75451.1"/>
    <property type="molecule type" value="Genomic_DNA"/>
</dbReference>
<dbReference type="PANTHER" id="PTHR34069">
    <property type="entry name" value="3-OXOACYL-[ACYL-CARRIER-PROTEIN] SYNTHASE 3"/>
    <property type="match status" value="1"/>
</dbReference>
<accession>A0A0A2E9A9</accession>
<evidence type="ECO:0000256" key="8">
    <source>
        <dbReference type="ARBA" id="ARBA00023268"/>
    </source>
</evidence>
<dbReference type="Gene3D" id="3.40.47.10">
    <property type="match status" value="1"/>
</dbReference>
<keyword evidence="8 10" id="KW-0511">Multifunctional enzyme</keyword>
<dbReference type="GO" id="GO:0006633">
    <property type="term" value="P:fatty acid biosynthetic process"/>
    <property type="evidence" value="ECO:0007669"/>
    <property type="project" value="UniProtKB-UniRule"/>
</dbReference>
<evidence type="ECO:0000256" key="1">
    <source>
        <dbReference type="ARBA" id="ARBA00008642"/>
    </source>
</evidence>
<feature type="active site" evidence="10">
    <location>
        <position position="116"/>
    </location>
</feature>
<dbReference type="InterPro" id="IPR004655">
    <property type="entry name" value="FabH"/>
</dbReference>
<feature type="active site" evidence="10">
    <location>
        <position position="256"/>
    </location>
</feature>
<evidence type="ECO:0000259" key="12">
    <source>
        <dbReference type="Pfam" id="PF08545"/>
    </source>
</evidence>
<dbReference type="RefSeq" id="WP_036872911.1">
    <property type="nucleotide sequence ID" value="NZ_JRFA01000006.1"/>
</dbReference>
<protein>
    <recommendedName>
        <fullName evidence="10">Beta-ketoacyl-[acyl-carrier-protein] synthase III</fullName>
        <shortName evidence="10">Beta-ketoacyl-ACP synthase III</shortName>
        <shortName evidence="10">KAS III</shortName>
        <ecNumber evidence="10">2.3.1.180</ecNumber>
    </recommendedName>
    <alternativeName>
        <fullName evidence="10">3-oxoacyl-[acyl-carrier-protein] synthase 3</fullName>
    </alternativeName>
    <alternativeName>
        <fullName evidence="10">3-oxoacyl-[acyl-carrier-protein] synthase III</fullName>
    </alternativeName>
</protein>
<dbReference type="NCBIfam" id="TIGR00747">
    <property type="entry name" value="fabH"/>
    <property type="match status" value="1"/>
</dbReference>
<reference evidence="13 14" key="1">
    <citation type="submission" date="2014-09" db="EMBL/GenBank/DDBJ databases">
        <title>Draft Genome Sequence of Porphyromonas macacae COT-192_OH2859.</title>
        <authorList>
            <person name="Wallis C."/>
            <person name="Deusch O."/>
            <person name="O'Flynn C."/>
            <person name="Davis I."/>
            <person name="Horsfall A."/>
            <person name="Kirkwood N."/>
            <person name="Harris S."/>
            <person name="Eisen J.A."/>
            <person name="Coil D.A."/>
            <person name="Darling A.E."/>
            <person name="Jospin G."/>
            <person name="Alexiev A."/>
        </authorList>
    </citation>
    <scope>NUCLEOTIDE SEQUENCE [LARGE SCALE GENOMIC DNA]</scope>
    <source>
        <strain evidence="14">COT-192 OH2859</strain>
    </source>
</reference>
<keyword evidence="4 10" id="KW-0808">Transferase</keyword>
<name>A0A0A2E9A9_9PORP</name>
<comment type="subcellular location">
    <subcellularLocation>
        <location evidence="10">Cytoplasm</location>
    </subcellularLocation>
</comment>
<keyword evidence="7 10" id="KW-0275">Fatty acid biosynthesis</keyword>
<comment type="pathway">
    <text evidence="10">Lipid metabolism; fatty acid biosynthesis.</text>
</comment>
<dbReference type="InterPro" id="IPR016039">
    <property type="entry name" value="Thiolase-like"/>
</dbReference>
<dbReference type="EC" id="2.3.1.180" evidence="10"/>
<dbReference type="STRING" id="28115.HQ47_01860"/>
<feature type="domain" description="Beta-ketoacyl-[acyl-carrier-protein] synthase III N-terminal" evidence="12">
    <location>
        <begin position="110"/>
        <end position="188"/>
    </location>
</feature>
<dbReference type="eggNOG" id="COG0332">
    <property type="taxonomic scope" value="Bacteria"/>
</dbReference>
<evidence type="ECO:0000256" key="4">
    <source>
        <dbReference type="ARBA" id="ARBA00022679"/>
    </source>
</evidence>
<evidence type="ECO:0000256" key="10">
    <source>
        <dbReference type="HAMAP-Rule" id="MF_01815"/>
    </source>
</evidence>
<evidence type="ECO:0000256" key="5">
    <source>
        <dbReference type="ARBA" id="ARBA00022832"/>
    </source>
</evidence>
<feature type="active site" evidence="10">
    <location>
        <position position="286"/>
    </location>
</feature>
<evidence type="ECO:0000313" key="13">
    <source>
        <dbReference type="EMBL" id="KGN75451.1"/>
    </source>
</evidence>
<evidence type="ECO:0000256" key="9">
    <source>
        <dbReference type="ARBA" id="ARBA00023315"/>
    </source>
</evidence>
<evidence type="ECO:0000256" key="6">
    <source>
        <dbReference type="ARBA" id="ARBA00023098"/>
    </source>
</evidence>
<comment type="subunit">
    <text evidence="10">Homodimer.</text>
</comment>
<keyword evidence="2 10" id="KW-0963">Cytoplasm</keyword>
<evidence type="ECO:0000313" key="14">
    <source>
        <dbReference type="Proteomes" id="UP000030103"/>
    </source>
</evidence>
<dbReference type="UniPathway" id="UPA00094"/>
<evidence type="ECO:0000259" key="11">
    <source>
        <dbReference type="Pfam" id="PF08541"/>
    </source>
</evidence>
<dbReference type="InterPro" id="IPR013747">
    <property type="entry name" value="ACP_syn_III_C"/>
</dbReference>
<dbReference type="InterPro" id="IPR013751">
    <property type="entry name" value="ACP_syn_III_N"/>
</dbReference>
<dbReference type="GO" id="GO:0004315">
    <property type="term" value="F:3-oxoacyl-[acyl-carrier-protein] synthase activity"/>
    <property type="evidence" value="ECO:0007669"/>
    <property type="project" value="InterPro"/>
</dbReference>
<proteinExistence type="inferred from homology"/>
<organism evidence="13 14">
    <name type="scientific">Porphyromonas macacae</name>
    <dbReference type="NCBI Taxonomy" id="28115"/>
    <lineage>
        <taxon>Bacteria</taxon>
        <taxon>Pseudomonadati</taxon>
        <taxon>Bacteroidota</taxon>
        <taxon>Bacteroidia</taxon>
        <taxon>Bacteroidales</taxon>
        <taxon>Porphyromonadaceae</taxon>
        <taxon>Porphyromonas</taxon>
    </lineage>
</organism>
<keyword evidence="3 10" id="KW-0444">Lipid biosynthesis</keyword>
<gene>
    <name evidence="10" type="primary">fabH</name>
    <name evidence="13" type="ORF">HQ47_01860</name>
</gene>
<evidence type="ECO:0000256" key="2">
    <source>
        <dbReference type="ARBA" id="ARBA00022490"/>
    </source>
</evidence>
<dbReference type="Proteomes" id="UP000030103">
    <property type="component" value="Unassembled WGS sequence"/>
</dbReference>
<keyword evidence="5 10" id="KW-0276">Fatty acid metabolism</keyword>
<comment type="domain">
    <text evidence="10">The last Arg residue of the ACP-binding site is essential for the weak association between ACP/AcpP and FabH.</text>
</comment>
<evidence type="ECO:0000256" key="3">
    <source>
        <dbReference type="ARBA" id="ARBA00022516"/>
    </source>
</evidence>
<dbReference type="HAMAP" id="MF_01815">
    <property type="entry name" value="FabH"/>
    <property type="match status" value="1"/>
</dbReference>
<dbReference type="CDD" id="cd00830">
    <property type="entry name" value="KAS_III"/>
    <property type="match status" value="1"/>
</dbReference>
<dbReference type="GO" id="GO:0033818">
    <property type="term" value="F:beta-ketoacyl-acyl-carrier-protein synthase III activity"/>
    <property type="evidence" value="ECO:0007669"/>
    <property type="project" value="UniProtKB-UniRule"/>
</dbReference>
<comment type="similarity">
    <text evidence="1 10">Belongs to the thiolase-like superfamily. FabH family.</text>
</comment>
<dbReference type="Pfam" id="PF08545">
    <property type="entry name" value="ACP_syn_III"/>
    <property type="match status" value="1"/>
</dbReference>
<dbReference type="PANTHER" id="PTHR34069:SF2">
    <property type="entry name" value="BETA-KETOACYL-[ACYL-CARRIER-PROTEIN] SYNTHASE III"/>
    <property type="match status" value="1"/>
</dbReference>
<keyword evidence="9 10" id="KW-0012">Acyltransferase</keyword>
<comment type="function">
    <text evidence="10">Catalyzes the condensation reaction of fatty acid synthesis by the addition to an acyl acceptor of two carbons from malonyl-ACP. Catalyzes the first condensation reaction which initiates fatty acid synthesis and may therefore play a role in governing the total rate of fatty acid production. Possesses both acetoacetyl-ACP synthase and acetyl transacylase activities. Its substrate specificity determines the biosynthesis of branched-chain and/or straight-chain of fatty acids.</text>
</comment>
<feature type="region of interest" description="ACP-binding" evidence="10">
    <location>
        <begin position="257"/>
        <end position="261"/>
    </location>
</feature>